<dbReference type="InterPro" id="IPR018657">
    <property type="entry name" value="LarA-like_N"/>
</dbReference>
<gene>
    <name evidence="2" type="ORF">FHX74_002784</name>
</gene>
<dbReference type="InterPro" id="IPR043166">
    <property type="entry name" value="LarA-like_C"/>
</dbReference>
<evidence type="ECO:0000259" key="1">
    <source>
        <dbReference type="Pfam" id="PF09861"/>
    </source>
</evidence>
<dbReference type="Pfam" id="PF09861">
    <property type="entry name" value="Lar_N"/>
    <property type="match status" value="1"/>
</dbReference>
<organism evidence="2 3">
    <name type="scientific">Microlunatus kandeliicorticis</name>
    <dbReference type="NCBI Taxonomy" id="1759536"/>
    <lineage>
        <taxon>Bacteria</taxon>
        <taxon>Bacillati</taxon>
        <taxon>Actinomycetota</taxon>
        <taxon>Actinomycetes</taxon>
        <taxon>Propionibacteriales</taxon>
        <taxon>Propionibacteriaceae</taxon>
        <taxon>Microlunatus</taxon>
    </lineage>
</organism>
<comment type="caution">
    <text evidence="2">The sequence shown here is derived from an EMBL/GenBank/DDBJ whole genome shotgun (WGS) entry which is preliminary data.</text>
</comment>
<keyword evidence="3" id="KW-1185">Reference proteome</keyword>
<sequence length="502" mass="53277">MARPGFVLEVDERTPPLLVHDGPRLRTEQFPLGTEVVYPPDPATPVDDLTEAIDAACAHPVGSDPLADRLRPGMRLTLVFDDLSSPGVRLRSPDVRGRVVERVLTLAAAAGVDDVVLVGARGLERRSTDTELRRVLGERVFRSFHGDGRLLQHDAEDRDGLTVLDPGGDGAPEVAIHRRVAESDLVVLVHLVTRPGAGGLELIARGLGSPATATAPRAVELIGAAVPVFALDAVVSVQRYGGRLEFLGRREWEWGLAAQGAYQAVSRGLSAAPSRWADRLAGGREASATVSLVTAGDPTAVAAASAAHVAEHLRVQVDGQADVLVVGAPDPTPYSIDSLTNPVLALWNALVPGVGATTGTPLVREGGAVVLYHPLSTQFSALHHPSYVDFFSSVLPVTADPARLAEDFESKFAEDPWWRNLYRTAHAFHGVHPFHRWYELAPVLAHCGDVVAVGADRAAASRLGLRAASTLADALEIVAAGVGHSPRIRYLRNAAPVSADVR</sequence>
<evidence type="ECO:0000313" key="2">
    <source>
        <dbReference type="EMBL" id="MBA8795156.1"/>
    </source>
</evidence>
<dbReference type="AlphaFoldDB" id="A0A7W3ITW6"/>
<dbReference type="Gene3D" id="3.90.226.30">
    <property type="match status" value="1"/>
</dbReference>
<dbReference type="GO" id="GO:0050043">
    <property type="term" value="F:lactate racemase activity"/>
    <property type="evidence" value="ECO:0007669"/>
    <property type="project" value="InterPro"/>
</dbReference>
<name>A0A7W3ITW6_9ACTN</name>
<accession>A0A7W3ITW6</accession>
<dbReference type="Gene3D" id="3.40.50.11440">
    <property type="match status" value="1"/>
</dbReference>
<dbReference type="RefSeq" id="WP_182560750.1">
    <property type="nucleotide sequence ID" value="NZ_JACGWT010000004.1"/>
</dbReference>
<dbReference type="EMBL" id="JACGWT010000004">
    <property type="protein sequence ID" value="MBA8795156.1"/>
    <property type="molecule type" value="Genomic_DNA"/>
</dbReference>
<dbReference type="Proteomes" id="UP000523079">
    <property type="component" value="Unassembled WGS sequence"/>
</dbReference>
<reference evidence="2 3" key="1">
    <citation type="submission" date="2020-07" db="EMBL/GenBank/DDBJ databases">
        <title>Sequencing the genomes of 1000 actinobacteria strains.</title>
        <authorList>
            <person name="Klenk H.-P."/>
        </authorList>
    </citation>
    <scope>NUCLEOTIDE SEQUENCE [LARGE SCALE GENOMIC DNA]</scope>
    <source>
        <strain evidence="2 3">DSM 100723</strain>
    </source>
</reference>
<feature type="domain" description="LarA-like N-terminal" evidence="1">
    <location>
        <begin position="37"/>
        <end position="192"/>
    </location>
</feature>
<evidence type="ECO:0000313" key="3">
    <source>
        <dbReference type="Proteomes" id="UP000523079"/>
    </source>
</evidence>
<protein>
    <recommendedName>
        <fullName evidence="1">LarA-like N-terminal domain-containing protein</fullName>
    </recommendedName>
</protein>
<proteinExistence type="predicted"/>